<reference evidence="3 4" key="1">
    <citation type="submission" date="2024-08" db="EMBL/GenBank/DDBJ databases">
        <title>Sulfate-reducing bacteria isolated from formation water of the oil field in Kazakhstan and description of Pseudodesulfovibrio sp.</title>
        <authorList>
            <person name="Bidzhieva S.K."/>
            <person name="Tourova T.P."/>
            <person name="Grouzdev D.S."/>
            <person name="Beletsky A.V."/>
            <person name="Sokolova D.S."/>
            <person name="Samigullina S.R."/>
            <person name="Poltaraus A.B."/>
            <person name="Avtukh A.N."/>
            <person name="Tereshina V.M."/>
            <person name="Zhaparov N.S."/>
            <person name="Mardanov A.V."/>
            <person name="Nazina T.N."/>
        </authorList>
    </citation>
    <scope>NUCLEOTIDE SEQUENCE [LARGE SCALE GENOMIC DNA]</scope>
    <source>
        <strain evidence="3 4">9FUS</strain>
    </source>
</reference>
<comment type="caution">
    <text evidence="3">The sequence shown here is derived from an EMBL/GenBank/DDBJ whole genome shotgun (WGS) entry which is preliminary data.</text>
</comment>
<evidence type="ECO:0008006" key="5">
    <source>
        <dbReference type="Google" id="ProtNLM"/>
    </source>
</evidence>
<dbReference type="Proteomes" id="UP001568698">
    <property type="component" value="Unassembled WGS sequence"/>
</dbReference>
<feature type="signal peptide" evidence="2">
    <location>
        <begin position="1"/>
        <end position="22"/>
    </location>
</feature>
<proteinExistence type="predicted"/>
<feature type="compositionally biased region" description="Low complexity" evidence="1">
    <location>
        <begin position="33"/>
        <end position="48"/>
    </location>
</feature>
<gene>
    <name evidence="3" type="ORF">AB6M95_14915</name>
</gene>
<dbReference type="EMBL" id="JBGLYH010000050">
    <property type="protein sequence ID" value="MEZ7198044.1"/>
    <property type="molecule type" value="Genomic_DNA"/>
</dbReference>
<evidence type="ECO:0000313" key="4">
    <source>
        <dbReference type="Proteomes" id="UP001568698"/>
    </source>
</evidence>
<dbReference type="RefSeq" id="WP_371387543.1">
    <property type="nucleotide sequence ID" value="NZ_JBGLYH010000050.1"/>
</dbReference>
<feature type="chain" id="PRO_5047262469" description="Lipoprotein" evidence="2">
    <location>
        <begin position="23"/>
        <end position="183"/>
    </location>
</feature>
<keyword evidence="2" id="KW-0732">Signal</keyword>
<organism evidence="3 4">
    <name type="scientific">Pseudodesulfovibrio karagichevae</name>
    <dbReference type="NCBI Taxonomy" id="3239305"/>
    <lineage>
        <taxon>Bacteria</taxon>
        <taxon>Pseudomonadati</taxon>
        <taxon>Thermodesulfobacteriota</taxon>
        <taxon>Desulfovibrionia</taxon>
        <taxon>Desulfovibrionales</taxon>
        <taxon>Desulfovibrionaceae</taxon>
    </lineage>
</organism>
<name>A0ABV4K7N0_9BACT</name>
<evidence type="ECO:0000313" key="3">
    <source>
        <dbReference type="EMBL" id="MEZ7198044.1"/>
    </source>
</evidence>
<sequence length="183" mass="19930">MRTRLLALTLALLLAASLAACSAKDEAAQQPVPDEAAASQEPPAADAAKTPASTHTIKEEIPTGPVGKVQLKDGSTIQIEALEKLGGDYWIYVSGKLNGRSSTVVSLTRFRDLMNWRSISFKDPHTFTLTTSHGKEWVFEDANLYLGDGKSDNYAFYVLNDRYDPVLTRVPKGEVVNIAFGTK</sequence>
<dbReference type="PROSITE" id="PS51257">
    <property type="entry name" value="PROKAR_LIPOPROTEIN"/>
    <property type="match status" value="1"/>
</dbReference>
<accession>A0ABV4K7N0</accession>
<protein>
    <recommendedName>
        <fullName evidence="5">Lipoprotein</fullName>
    </recommendedName>
</protein>
<keyword evidence="4" id="KW-1185">Reference proteome</keyword>
<evidence type="ECO:0000256" key="1">
    <source>
        <dbReference type="SAM" id="MobiDB-lite"/>
    </source>
</evidence>
<evidence type="ECO:0000256" key="2">
    <source>
        <dbReference type="SAM" id="SignalP"/>
    </source>
</evidence>
<feature type="region of interest" description="Disordered" evidence="1">
    <location>
        <begin position="30"/>
        <end position="56"/>
    </location>
</feature>